<feature type="transmembrane region" description="Helical" evidence="2">
    <location>
        <begin position="53"/>
        <end position="79"/>
    </location>
</feature>
<evidence type="ECO:0000313" key="3">
    <source>
        <dbReference type="EMBL" id="CAF0981580.1"/>
    </source>
</evidence>
<gene>
    <name evidence="3" type="ORF">XAT740_LOCUS12210</name>
</gene>
<feature type="region of interest" description="Disordered" evidence="1">
    <location>
        <begin position="1"/>
        <end position="30"/>
    </location>
</feature>
<keyword evidence="2" id="KW-0472">Membrane</keyword>
<dbReference type="Proteomes" id="UP000663828">
    <property type="component" value="Unassembled WGS sequence"/>
</dbReference>
<name>A0A814F6C1_ADIRI</name>
<dbReference type="AlphaFoldDB" id="A0A814F6C1"/>
<sequence>MSNKVRSKDLTLNPSQLVDKNSHSYSKGAPADSAIDIPSVSSKPNSKCSVSRVLCIQGLIILFLLTLAAVIIPIVVLVMDTTNRGSPCATTYSQSFVYNTIPTTQCAAWQTFTSTLTCTKYTLLRMYGSNDPVGITLTDPSIVTAIAVGLRYNTTISATSNGVNWRVGSCWWSVPGEITTVGSICSNSYGYTIRPCVAYAGYWGGILTQSCYGASQTLSLYLE</sequence>
<keyword evidence="2" id="KW-1133">Transmembrane helix</keyword>
<keyword evidence="4" id="KW-1185">Reference proteome</keyword>
<keyword evidence="2" id="KW-0812">Transmembrane</keyword>
<evidence type="ECO:0000313" key="4">
    <source>
        <dbReference type="Proteomes" id="UP000663828"/>
    </source>
</evidence>
<accession>A0A814F6C1</accession>
<comment type="caution">
    <text evidence="3">The sequence shown here is derived from an EMBL/GenBank/DDBJ whole genome shotgun (WGS) entry which is preliminary data.</text>
</comment>
<feature type="compositionally biased region" description="Polar residues" evidence="1">
    <location>
        <begin position="1"/>
        <end position="25"/>
    </location>
</feature>
<dbReference type="EMBL" id="CAJNOR010000686">
    <property type="protein sequence ID" value="CAF0981580.1"/>
    <property type="molecule type" value="Genomic_DNA"/>
</dbReference>
<organism evidence="3 4">
    <name type="scientific">Adineta ricciae</name>
    <name type="common">Rotifer</name>
    <dbReference type="NCBI Taxonomy" id="249248"/>
    <lineage>
        <taxon>Eukaryota</taxon>
        <taxon>Metazoa</taxon>
        <taxon>Spiralia</taxon>
        <taxon>Gnathifera</taxon>
        <taxon>Rotifera</taxon>
        <taxon>Eurotatoria</taxon>
        <taxon>Bdelloidea</taxon>
        <taxon>Adinetida</taxon>
        <taxon>Adinetidae</taxon>
        <taxon>Adineta</taxon>
    </lineage>
</organism>
<proteinExistence type="predicted"/>
<reference evidence="3" key="1">
    <citation type="submission" date="2021-02" db="EMBL/GenBank/DDBJ databases">
        <authorList>
            <person name="Nowell W R."/>
        </authorList>
    </citation>
    <scope>NUCLEOTIDE SEQUENCE</scope>
</reference>
<protein>
    <submittedName>
        <fullName evidence="3">Uncharacterized protein</fullName>
    </submittedName>
</protein>
<evidence type="ECO:0000256" key="1">
    <source>
        <dbReference type="SAM" id="MobiDB-lite"/>
    </source>
</evidence>
<evidence type="ECO:0000256" key="2">
    <source>
        <dbReference type="SAM" id="Phobius"/>
    </source>
</evidence>